<keyword evidence="3" id="KW-1185">Reference proteome</keyword>
<sequence length="485" mass="53698">MPLTLPRHWNHVDNTGLASAQSHTPKITASPIRHRPIGPLFPAAAAHIPSDPPGNCPGPTAKKSCRSHRLAEQAITYPQVGGVHAPGELFYFQRGLAILREQFRLSAAGVENTTGGPGALRHPTPLGRWRFRAQDVRQRYHFIEGCPCWDRTPSASMRAWASYRKPTLAPVWVPCLAYRSPFPLPTSVPAITAPQAEQWPGSTELLDRAESAPVACPQTRESDRRESTPDGQQHASLRNSRIIRSPSLLILSPFYFCFVTGLPVLCPANTFFSGLHFGPVAPVAPSLHPKLLPAPTARTLAPTPKVSRKSLCSRRLPRGSWFDRCPDRLDSRSSARYRLPVPASRIPYLLYRIFHVQASSSNIAWTHKSTQGKTAKAATRNRRGTGRSFSTLAAYRHRLRHKQPTPPATHPNPAISKPRNTLDLHQGLLGFEASRSFAGVQTRPPLDILHYVCTCLKLALELDPRRHCEARTYDRRIVTAANSCA</sequence>
<dbReference type="AlphaFoldDB" id="A0AAN7AT67"/>
<protein>
    <submittedName>
        <fullName evidence="2">Uncharacterized protein</fullName>
    </submittedName>
</protein>
<gene>
    <name evidence="2" type="ORF">QBC40DRAFT_298470</name>
</gene>
<feature type="region of interest" description="Disordered" evidence="1">
    <location>
        <begin position="199"/>
        <end position="237"/>
    </location>
</feature>
<dbReference type="EMBL" id="MU863946">
    <property type="protein sequence ID" value="KAK4198458.1"/>
    <property type="molecule type" value="Genomic_DNA"/>
</dbReference>
<reference evidence="2" key="1">
    <citation type="journal article" date="2023" name="Mol. Phylogenet. Evol.">
        <title>Genome-scale phylogeny and comparative genomics of the fungal order Sordariales.</title>
        <authorList>
            <person name="Hensen N."/>
            <person name="Bonometti L."/>
            <person name="Westerberg I."/>
            <person name="Brannstrom I.O."/>
            <person name="Guillou S."/>
            <person name="Cros-Aarteil S."/>
            <person name="Calhoun S."/>
            <person name="Haridas S."/>
            <person name="Kuo A."/>
            <person name="Mondo S."/>
            <person name="Pangilinan J."/>
            <person name="Riley R."/>
            <person name="LaButti K."/>
            <person name="Andreopoulos B."/>
            <person name="Lipzen A."/>
            <person name="Chen C."/>
            <person name="Yan M."/>
            <person name="Daum C."/>
            <person name="Ng V."/>
            <person name="Clum A."/>
            <person name="Steindorff A."/>
            <person name="Ohm R.A."/>
            <person name="Martin F."/>
            <person name="Silar P."/>
            <person name="Natvig D.O."/>
            <person name="Lalanne C."/>
            <person name="Gautier V."/>
            <person name="Ament-Velasquez S.L."/>
            <person name="Kruys A."/>
            <person name="Hutchinson M.I."/>
            <person name="Powell A.J."/>
            <person name="Barry K."/>
            <person name="Miller A.N."/>
            <person name="Grigoriev I.V."/>
            <person name="Debuchy R."/>
            <person name="Gladieux P."/>
            <person name="Hiltunen Thoren M."/>
            <person name="Johannesson H."/>
        </authorList>
    </citation>
    <scope>NUCLEOTIDE SEQUENCE</scope>
    <source>
        <strain evidence="2">CBS 315.58</strain>
    </source>
</reference>
<dbReference type="Proteomes" id="UP001303160">
    <property type="component" value="Unassembled WGS sequence"/>
</dbReference>
<reference evidence="2" key="2">
    <citation type="submission" date="2023-05" db="EMBL/GenBank/DDBJ databases">
        <authorList>
            <consortium name="Lawrence Berkeley National Laboratory"/>
            <person name="Steindorff A."/>
            <person name="Hensen N."/>
            <person name="Bonometti L."/>
            <person name="Westerberg I."/>
            <person name="Brannstrom I.O."/>
            <person name="Guillou S."/>
            <person name="Cros-Aarteil S."/>
            <person name="Calhoun S."/>
            <person name="Haridas S."/>
            <person name="Kuo A."/>
            <person name="Mondo S."/>
            <person name="Pangilinan J."/>
            <person name="Riley R."/>
            <person name="Labutti K."/>
            <person name="Andreopoulos B."/>
            <person name="Lipzen A."/>
            <person name="Chen C."/>
            <person name="Yanf M."/>
            <person name="Daum C."/>
            <person name="Ng V."/>
            <person name="Clum A."/>
            <person name="Ohm R."/>
            <person name="Martin F."/>
            <person name="Silar P."/>
            <person name="Natvig D."/>
            <person name="Lalanne C."/>
            <person name="Gautier V."/>
            <person name="Ament-Velasquez S.L."/>
            <person name="Kruys A."/>
            <person name="Hutchinson M.I."/>
            <person name="Powell A.J."/>
            <person name="Barry K."/>
            <person name="Miller A.N."/>
            <person name="Grigoriev I.V."/>
            <person name="Debuchy R."/>
            <person name="Gladieux P."/>
            <person name="Thoren M.H."/>
            <person name="Johannesson H."/>
        </authorList>
    </citation>
    <scope>NUCLEOTIDE SEQUENCE</scope>
    <source>
        <strain evidence="2">CBS 315.58</strain>
    </source>
</reference>
<proteinExistence type="predicted"/>
<evidence type="ECO:0000313" key="2">
    <source>
        <dbReference type="EMBL" id="KAK4198458.1"/>
    </source>
</evidence>
<organism evidence="2 3">
    <name type="scientific">Triangularia verruculosa</name>
    <dbReference type="NCBI Taxonomy" id="2587418"/>
    <lineage>
        <taxon>Eukaryota</taxon>
        <taxon>Fungi</taxon>
        <taxon>Dikarya</taxon>
        <taxon>Ascomycota</taxon>
        <taxon>Pezizomycotina</taxon>
        <taxon>Sordariomycetes</taxon>
        <taxon>Sordariomycetidae</taxon>
        <taxon>Sordariales</taxon>
        <taxon>Podosporaceae</taxon>
        <taxon>Triangularia</taxon>
    </lineage>
</organism>
<name>A0AAN7AT67_9PEZI</name>
<comment type="caution">
    <text evidence="2">The sequence shown here is derived from an EMBL/GenBank/DDBJ whole genome shotgun (WGS) entry which is preliminary data.</text>
</comment>
<evidence type="ECO:0000313" key="3">
    <source>
        <dbReference type="Proteomes" id="UP001303160"/>
    </source>
</evidence>
<accession>A0AAN7AT67</accession>
<evidence type="ECO:0000256" key="1">
    <source>
        <dbReference type="SAM" id="MobiDB-lite"/>
    </source>
</evidence>